<evidence type="ECO:0000313" key="1">
    <source>
        <dbReference type="EMBL" id="KAK7497744.1"/>
    </source>
</evidence>
<accession>A0ABD0LDV8</accession>
<organism evidence="1 2">
    <name type="scientific">Batillaria attramentaria</name>
    <dbReference type="NCBI Taxonomy" id="370345"/>
    <lineage>
        <taxon>Eukaryota</taxon>
        <taxon>Metazoa</taxon>
        <taxon>Spiralia</taxon>
        <taxon>Lophotrochozoa</taxon>
        <taxon>Mollusca</taxon>
        <taxon>Gastropoda</taxon>
        <taxon>Caenogastropoda</taxon>
        <taxon>Sorbeoconcha</taxon>
        <taxon>Cerithioidea</taxon>
        <taxon>Batillariidae</taxon>
        <taxon>Batillaria</taxon>
    </lineage>
</organism>
<sequence>MLIFPEYALVSAGRHMSSPTHLRYPTLMKMIMRYVRIGTLRCSQSIKKKDSPSGLSSLTELHILLSPPPLPRRVDHHGRDNRGVLPVLRHTSVPLKYSGHSFF</sequence>
<dbReference type="AlphaFoldDB" id="A0ABD0LDV8"/>
<protein>
    <submittedName>
        <fullName evidence="1">Uncharacterized protein</fullName>
    </submittedName>
</protein>
<proteinExistence type="predicted"/>
<keyword evidence="2" id="KW-1185">Reference proteome</keyword>
<dbReference type="EMBL" id="JACVVK020000056">
    <property type="protein sequence ID" value="KAK7497744.1"/>
    <property type="molecule type" value="Genomic_DNA"/>
</dbReference>
<reference evidence="1 2" key="1">
    <citation type="journal article" date="2023" name="Sci. Data">
        <title>Genome assembly of the Korean intertidal mud-creeper Batillaria attramentaria.</title>
        <authorList>
            <person name="Patra A.K."/>
            <person name="Ho P.T."/>
            <person name="Jun S."/>
            <person name="Lee S.J."/>
            <person name="Kim Y."/>
            <person name="Won Y.J."/>
        </authorList>
    </citation>
    <scope>NUCLEOTIDE SEQUENCE [LARGE SCALE GENOMIC DNA]</scope>
    <source>
        <strain evidence="1">Wonlab-2016</strain>
    </source>
</reference>
<gene>
    <name evidence="1" type="ORF">BaRGS_00011139</name>
</gene>
<evidence type="ECO:0000313" key="2">
    <source>
        <dbReference type="Proteomes" id="UP001519460"/>
    </source>
</evidence>
<name>A0ABD0LDV8_9CAEN</name>
<comment type="caution">
    <text evidence="1">The sequence shown here is derived from an EMBL/GenBank/DDBJ whole genome shotgun (WGS) entry which is preliminary data.</text>
</comment>
<dbReference type="Proteomes" id="UP001519460">
    <property type="component" value="Unassembled WGS sequence"/>
</dbReference>